<dbReference type="AlphaFoldDB" id="A0A852V5E2"/>
<dbReference type="GO" id="GO:0016491">
    <property type="term" value="F:oxidoreductase activity"/>
    <property type="evidence" value="ECO:0007669"/>
    <property type="project" value="UniProtKB-KW"/>
</dbReference>
<dbReference type="PANTHER" id="PTHR43157:SF30">
    <property type="entry name" value="RETINOL DEHYDROGENASE 11-LIKE"/>
    <property type="match status" value="1"/>
</dbReference>
<dbReference type="InterPro" id="IPR036291">
    <property type="entry name" value="NAD(P)-bd_dom_sf"/>
</dbReference>
<gene>
    <name evidence="3" type="ORF">HDF08_000230</name>
</gene>
<organism evidence="3 4">
    <name type="scientific">Tunturiibacter lichenicola</name>
    <dbReference type="NCBI Taxonomy" id="2051959"/>
    <lineage>
        <taxon>Bacteria</taxon>
        <taxon>Pseudomonadati</taxon>
        <taxon>Acidobacteriota</taxon>
        <taxon>Terriglobia</taxon>
        <taxon>Terriglobales</taxon>
        <taxon>Acidobacteriaceae</taxon>
        <taxon>Tunturiibacter</taxon>
    </lineage>
</organism>
<keyword evidence="1" id="KW-0560">Oxidoreductase</keyword>
<dbReference type="NCBIfam" id="NF004513">
    <property type="entry name" value="PRK05854.1"/>
    <property type="match status" value="1"/>
</dbReference>
<evidence type="ECO:0000313" key="3">
    <source>
        <dbReference type="EMBL" id="NYF88163.1"/>
    </source>
</evidence>
<dbReference type="CDD" id="cd05327">
    <property type="entry name" value="retinol-DH_like_SDR_c_like"/>
    <property type="match status" value="1"/>
</dbReference>
<dbReference type="PRINTS" id="PR00081">
    <property type="entry name" value="GDHRDH"/>
</dbReference>
<dbReference type="Pfam" id="PF00106">
    <property type="entry name" value="adh_short"/>
    <property type="match status" value="1"/>
</dbReference>
<dbReference type="Proteomes" id="UP000564385">
    <property type="component" value="Unassembled WGS sequence"/>
</dbReference>
<protein>
    <submittedName>
        <fullName evidence="3">NAD(P)-dependent dehydrogenase (Short-subunit alcohol dehydrogenase family)</fullName>
    </submittedName>
</protein>
<feature type="domain" description="Ketoreductase" evidence="2">
    <location>
        <begin position="15"/>
        <end position="159"/>
    </location>
</feature>
<dbReference type="Gene3D" id="3.40.50.720">
    <property type="entry name" value="NAD(P)-binding Rossmann-like Domain"/>
    <property type="match status" value="1"/>
</dbReference>
<proteinExistence type="predicted"/>
<evidence type="ECO:0000259" key="2">
    <source>
        <dbReference type="SMART" id="SM00822"/>
    </source>
</evidence>
<evidence type="ECO:0000313" key="4">
    <source>
        <dbReference type="Proteomes" id="UP000564385"/>
    </source>
</evidence>
<comment type="caution">
    <text evidence="3">The sequence shown here is derived from an EMBL/GenBank/DDBJ whole genome shotgun (WGS) entry which is preliminary data.</text>
</comment>
<dbReference type="SMART" id="SM00822">
    <property type="entry name" value="PKS_KR"/>
    <property type="match status" value="1"/>
</dbReference>
<dbReference type="InterPro" id="IPR002347">
    <property type="entry name" value="SDR_fam"/>
</dbReference>
<dbReference type="NCBIfam" id="NF004846">
    <property type="entry name" value="PRK06197.1"/>
    <property type="match status" value="1"/>
</dbReference>
<evidence type="ECO:0000256" key="1">
    <source>
        <dbReference type="ARBA" id="ARBA00023002"/>
    </source>
</evidence>
<accession>A0A852V5E2</accession>
<dbReference type="PANTHER" id="PTHR43157">
    <property type="entry name" value="PHOSPHATIDYLINOSITOL-GLYCAN BIOSYNTHESIS CLASS F PROTEIN-RELATED"/>
    <property type="match status" value="1"/>
</dbReference>
<dbReference type="SUPFAM" id="SSF51735">
    <property type="entry name" value="NAD(P)-binding Rossmann-fold domains"/>
    <property type="match status" value="1"/>
</dbReference>
<dbReference type="InterPro" id="IPR057326">
    <property type="entry name" value="KR_dom"/>
</dbReference>
<name>A0A852V5E2_9BACT</name>
<sequence length="318" mass="33943">MQTWTAADIASQTGKLVIVTGAMGGLGFETALELARAGAEVILAGRNKEKGSVATQRIRQQVASAKVHFEDADLGSLESIKAFASRMLNQGRPIDILINNAGVMAPPKRGSTIDGFELQFGTNHLGHFALTGRLLPLMLRCDQPRVVTVSSLMHRMGGDIHFDDLQWTSRYKPNAAYAQSKLANLLFTFELQRRSNANGWGLISNAAHPGAATTDLISNGAGMDKPLNMKFVSLIGHSAAAGALPTLYAATSPDAKPMSYYGPKGLFELKGAVGPAIVSGKAKDPATATRLWDVSEELTDVRWPDTRSNSALKNIAAQ</sequence>
<reference evidence="3 4" key="1">
    <citation type="submission" date="2020-07" db="EMBL/GenBank/DDBJ databases">
        <title>Genomic Encyclopedia of Type Strains, Phase IV (KMG-V): Genome sequencing to study the core and pangenomes of soil and plant-associated prokaryotes.</title>
        <authorList>
            <person name="Whitman W."/>
        </authorList>
    </citation>
    <scope>NUCLEOTIDE SEQUENCE [LARGE SCALE GENOMIC DNA]</scope>
    <source>
        <strain evidence="3 4">M8UP22</strain>
    </source>
</reference>
<dbReference type="EMBL" id="JACCCU010000001">
    <property type="protein sequence ID" value="NYF88163.1"/>
    <property type="molecule type" value="Genomic_DNA"/>
</dbReference>